<dbReference type="EnsemblMetazoa" id="MESCA005286-RA">
    <property type="protein sequence ID" value="MESCA005286-PA"/>
    <property type="gene ID" value="MESCA005286"/>
</dbReference>
<dbReference type="EMBL" id="CAQQ02192626">
    <property type="status" value="NOT_ANNOTATED_CDS"/>
    <property type="molecule type" value="Genomic_DNA"/>
</dbReference>
<reference evidence="2" key="1">
    <citation type="submission" date="2013-02" db="EMBL/GenBank/DDBJ databases">
        <authorList>
            <person name="Hughes D."/>
        </authorList>
    </citation>
    <scope>NUCLEOTIDE SEQUENCE</scope>
    <source>
        <strain>Durham</strain>
        <strain evidence="2">NC isolate 2 -- Noor lab</strain>
    </source>
</reference>
<dbReference type="AlphaFoldDB" id="T1GNX3"/>
<evidence type="ECO:0000313" key="2">
    <source>
        <dbReference type="Proteomes" id="UP000015102"/>
    </source>
</evidence>
<name>T1GNX3_MEGSC</name>
<reference evidence="1" key="2">
    <citation type="submission" date="2015-06" db="UniProtKB">
        <authorList>
            <consortium name="EnsemblMetazoa"/>
        </authorList>
    </citation>
    <scope>IDENTIFICATION</scope>
</reference>
<evidence type="ECO:0000313" key="1">
    <source>
        <dbReference type="EnsemblMetazoa" id="MESCA005286-PA"/>
    </source>
</evidence>
<proteinExistence type="predicted"/>
<protein>
    <submittedName>
        <fullName evidence="1">Uncharacterized protein</fullName>
    </submittedName>
</protein>
<dbReference type="HOGENOM" id="CLU_2870181_0_0_1"/>
<dbReference type="Proteomes" id="UP000015102">
    <property type="component" value="Unassembled WGS sequence"/>
</dbReference>
<sequence length="64" mass="6896">MPAQKVFTTNPIGVRTASADPSLPRSSMLPSSEIQIYSSKSKSVAFVKIVSPNTLPLPMILDSY</sequence>
<keyword evidence="2" id="KW-1185">Reference proteome</keyword>
<organism evidence="1 2">
    <name type="scientific">Megaselia scalaris</name>
    <name type="common">Humpbacked fly</name>
    <name type="synonym">Phora scalaris</name>
    <dbReference type="NCBI Taxonomy" id="36166"/>
    <lineage>
        <taxon>Eukaryota</taxon>
        <taxon>Metazoa</taxon>
        <taxon>Ecdysozoa</taxon>
        <taxon>Arthropoda</taxon>
        <taxon>Hexapoda</taxon>
        <taxon>Insecta</taxon>
        <taxon>Pterygota</taxon>
        <taxon>Neoptera</taxon>
        <taxon>Endopterygota</taxon>
        <taxon>Diptera</taxon>
        <taxon>Brachycera</taxon>
        <taxon>Muscomorpha</taxon>
        <taxon>Platypezoidea</taxon>
        <taxon>Phoridae</taxon>
        <taxon>Megaseliini</taxon>
        <taxon>Megaselia</taxon>
    </lineage>
</organism>
<accession>T1GNX3</accession>
<dbReference type="EMBL" id="CAQQ02192627">
    <property type="status" value="NOT_ANNOTATED_CDS"/>
    <property type="molecule type" value="Genomic_DNA"/>
</dbReference>